<keyword evidence="10" id="KW-1185">Reference proteome</keyword>
<dbReference type="EMBL" id="QGNA01000005">
    <property type="protein sequence ID" value="PWS34854.1"/>
    <property type="molecule type" value="Genomic_DNA"/>
</dbReference>
<organism evidence="9 10">
    <name type="scientific">Falsiroseomonas bella</name>
    <dbReference type="NCBI Taxonomy" id="2184016"/>
    <lineage>
        <taxon>Bacteria</taxon>
        <taxon>Pseudomonadati</taxon>
        <taxon>Pseudomonadota</taxon>
        <taxon>Alphaproteobacteria</taxon>
        <taxon>Acetobacterales</taxon>
        <taxon>Roseomonadaceae</taxon>
        <taxon>Falsiroseomonas</taxon>
    </lineage>
</organism>
<evidence type="ECO:0000256" key="5">
    <source>
        <dbReference type="ARBA" id="ARBA00022692"/>
    </source>
</evidence>
<dbReference type="Pfam" id="PF01925">
    <property type="entry name" value="TauE"/>
    <property type="match status" value="1"/>
</dbReference>
<dbReference type="InterPro" id="IPR002781">
    <property type="entry name" value="TM_pro_TauE-like"/>
</dbReference>
<keyword evidence="5 8" id="KW-0812">Transmembrane</keyword>
<evidence type="ECO:0000256" key="2">
    <source>
        <dbReference type="ARBA" id="ARBA00009142"/>
    </source>
</evidence>
<reference evidence="10" key="1">
    <citation type="submission" date="2018-05" db="EMBL/GenBank/DDBJ databases">
        <authorList>
            <person name="Du Z."/>
            <person name="Wang X."/>
        </authorList>
    </citation>
    <scope>NUCLEOTIDE SEQUENCE [LARGE SCALE GENOMIC DNA]</scope>
    <source>
        <strain evidence="10">CQN31</strain>
    </source>
</reference>
<comment type="caution">
    <text evidence="9">The sequence shown here is derived from an EMBL/GenBank/DDBJ whole genome shotgun (WGS) entry which is preliminary data.</text>
</comment>
<evidence type="ECO:0000256" key="6">
    <source>
        <dbReference type="ARBA" id="ARBA00022989"/>
    </source>
</evidence>
<keyword evidence="7 8" id="KW-0472">Membrane</keyword>
<feature type="transmembrane region" description="Helical" evidence="8">
    <location>
        <begin position="169"/>
        <end position="188"/>
    </location>
</feature>
<proteinExistence type="inferred from homology"/>
<dbReference type="PANTHER" id="PTHR30269">
    <property type="entry name" value="TRANSMEMBRANE PROTEIN YFCA"/>
    <property type="match status" value="1"/>
</dbReference>
<keyword evidence="4 8" id="KW-1003">Cell membrane</keyword>
<feature type="transmembrane region" description="Helical" evidence="8">
    <location>
        <begin position="224"/>
        <end position="242"/>
    </location>
</feature>
<dbReference type="Proteomes" id="UP000245765">
    <property type="component" value="Unassembled WGS sequence"/>
</dbReference>
<dbReference type="PANTHER" id="PTHR30269:SF32">
    <property type="entry name" value="MEMBRANE TRANSPORTER PROTEIN-RELATED"/>
    <property type="match status" value="1"/>
</dbReference>
<evidence type="ECO:0000256" key="7">
    <source>
        <dbReference type="ARBA" id="ARBA00023136"/>
    </source>
</evidence>
<dbReference type="InterPro" id="IPR052017">
    <property type="entry name" value="TSUP"/>
</dbReference>
<evidence type="ECO:0000256" key="3">
    <source>
        <dbReference type="ARBA" id="ARBA00022448"/>
    </source>
</evidence>
<evidence type="ECO:0000256" key="8">
    <source>
        <dbReference type="RuleBase" id="RU363041"/>
    </source>
</evidence>
<protein>
    <recommendedName>
        <fullName evidence="8">Probable membrane transporter protein</fullName>
    </recommendedName>
</protein>
<comment type="similarity">
    <text evidence="2 8">Belongs to the 4-toluene sulfonate uptake permease (TSUP) (TC 2.A.102) family.</text>
</comment>
<feature type="transmembrane region" description="Helical" evidence="8">
    <location>
        <begin position="131"/>
        <end position="157"/>
    </location>
</feature>
<dbReference type="AlphaFoldDB" id="A0A317F748"/>
<sequence length="246" mass="25047">MLRRMDPIAPTVALVFLLAGAVKGVIGLGLPTVSIGLLALFMPPAEAATLLILPGVLTNVAQSLGPHLRPLLRRFAPMLLAVVPGTVAGSYVIAAGAAALPALGAALLAYAAWGLATPQFRLPLRAERLTALPSGLACGLMTGATGVSVIPAGPWLAALGLAREELVQALGLTFLTSTLALALALAWQGVASPGLALGSALAVIPALAGQRLGSLLRHRIPPLLFRRIFFAALLLLGAQLAWRGLG</sequence>
<evidence type="ECO:0000256" key="1">
    <source>
        <dbReference type="ARBA" id="ARBA00004651"/>
    </source>
</evidence>
<comment type="subcellular location">
    <subcellularLocation>
        <location evidence="1 8">Cell membrane</location>
        <topology evidence="1 8">Multi-pass membrane protein</topology>
    </subcellularLocation>
</comment>
<keyword evidence="3" id="KW-0813">Transport</keyword>
<keyword evidence="6 8" id="KW-1133">Transmembrane helix</keyword>
<gene>
    <name evidence="9" type="ORF">DFH01_21095</name>
</gene>
<name>A0A317F748_9PROT</name>
<evidence type="ECO:0000256" key="4">
    <source>
        <dbReference type="ARBA" id="ARBA00022475"/>
    </source>
</evidence>
<feature type="transmembrane region" description="Helical" evidence="8">
    <location>
        <begin position="78"/>
        <end position="111"/>
    </location>
</feature>
<accession>A0A317F748</accession>
<dbReference type="GO" id="GO:0005886">
    <property type="term" value="C:plasma membrane"/>
    <property type="evidence" value="ECO:0007669"/>
    <property type="project" value="UniProtKB-SubCell"/>
</dbReference>
<evidence type="ECO:0000313" key="9">
    <source>
        <dbReference type="EMBL" id="PWS34854.1"/>
    </source>
</evidence>
<evidence type="ECO:0000313" key="10">
    <source>
        <dbReference type="Proteomes" id="UP000245765"/>
    </source>
</evidence>
<dbReference type="OrthoDB" id="9800873at2"/>